<dbReference type="EMBL" id="JAJAGO010000006">
    <property type="protein sequence ID" value="MCT2591120.1"/>
    <property type="molecule type" value="Genomic_DNA"/>
</dbReference>
<name>A0ABT2JTC6_9ACTN</name>
<evidence type="ECO:0000313" key="1">
    <source>
        <dbReference type="EMBL" id="MCT2591120.1"/>
    </source>
</evidence>
<dbReference type="RefSeq" id="WP_260218445.1">
    <property type="nucleotide sequence ID" value="NZ_JAJAGO010000006.1"/>
</dbReference>
<dbReference type="InterPro" id="IPR046193">
    <property type="entry name" value="DUF6221"/>
</dbReference>
<comment type="caution">
    <text evidence="1">The sequence shown here is derived from an EMBL/GenBank/DDBJ whole genome shotgun (WGS) entry which is preliminary data.</text>
</comment>
<keyword evidence="2" id="KW-1185">Reference proteome</keyword>
<dbReference type="Proteomes" id="UP001156389">
    <property type="component" value="Unassembled WGS sequence"/>
</dbReference>
<organism evidence="1 2">
    <name type="scientific">Streptomyces gossypii</name>
    <dbReference type="NCBI Taxonomy" id="2883101"/>
    <lineage>
        <taxon>Bacteria</taxon>
        <taxon>Bacillati</taxon>
        <taxon>Actinomycetota</taxon>
        <taxon>Actinomycetes</taxon>
        <taxon>Kitasatosporales</taxon>
        <taxon>Streptomycetaceae</taxon>
        <taxon>Streptomyces</taxon>
    </lineage>
</organism>
<dbReference type="Pfam" id="PF19730">
    <property type="entry name" value="DUF6221"/>
    <property type="match status" value="1"/>
</dbReference>
<accession>A0ABT2JTC6</accession>
<proteinExistence type="predicted"/>
<evidence type="ECO:0000313" key="2">
    <source>
        <dbReference type="Proteomes" id="UP001156389"/>
    </source>
</evidence>
<sequence>MTADLTAFLRARLDEDEAVARKAKPGPWRADGGSVYAAHPTDEVVDYARDNSAPHIARHGPARVLREVEAKKRMVTAYEYALEMKTANAANYQAWVNNDAPPYPEAAEGTDEQRREIPGLAHALRLLTLPYADHPDYREEWLP</sequence>
<reference evidence="1 2" key="1">
    <citation type="submission" date="2021-10" db="EMBL/GenBank/DDBJ databases">
        <title>Streptomyces gossypii sp. nov., isolated from soil collected from cotton field.</title>
        <authorList>
            <person name="Ge X."/>
            <person name="Chen X."/>
            <person name="Liu W."/>
        </authorList>
    </citation>
    <scope>NUCLEOTIDE SEQUENCE [LARGE SCALE GENOMIC DNA]</scope>
    <source>
        <strain evidence="1 2">N2-109</strain>
    </source>
</reference>
<protein>
    <submittedName>
        <fullName evidence="1">DUF6221 family protein</fullName>
    </submittedName>
</protein>
<gene>
    <name evidence="1" type="ORF">LHJ74_14585</name>
</gene>